<evidence type="ECO:0000313" key="2">
    <source>
        <dbReference type="Proteomes" id="UP001444071"/>
    </source>
</evidence>
<name>A0ABV0VMP7_9TELE</name>
<sequence>MLFRLTEACHHSAKLSKTITVTDFRFQFGAASAFRVLYSEWEDEKQPTSVWIPAGDLLSVWVSENRISIWKYKFPSLDLKLRITSPTASLKSNMAADLRK</sequence>
<evidence type="ECO:0000313" key="1">
    <source>
        <dbReference type="EMBL" id="MEQ2258446.1"/>
    </source>
</evidence>
<comment type="caution">
    <text evidence="1">The sequence shown here is derived from an EMBL/GenBank/DDBJ whole genome shotgun (WGS) entry which is preliminary data.</text>
</comment>
<proteinExistence type="predicted"/>
<protein>
    <submittedName>
        <fullName evidence="1">Uncharacterized protein</fullName>
    </submittedName>
</protein>
<organism evidence="1 2">
    <name type="scientific">Xenotaenia resolanae</name>
    <dbReference type="NCBI Taxonomy" id="208358"/>
    <lineage>
        <taxon>Eukaryota</taxon>
        <taxon>Metazoa</taxon>
        <taxon>Chordata</taxon>
        <taxon>Craniata</taxon>
        <taxon>Vertebrata</taxon>
        <taxon>Euteleostomi</taxon>
        <taxon>Actinopterygii</taxon>
        <taxon>Neopterygii</taxon>
        <taxon>Teleostei</taxon>
        <taxon>Neoteleostei</taxon>
        <taxon>Acanthomorphata</taxon>
        <taxon>Ovalentaria</taxon>
        <taxon>Atherinomorphae</taxon>
        <taxon>Cyprinodontiformes</taxon>
        <taxon>Goodeidae</taxon>
        <taxon>Xenotaenia</taxon>
    </lineage>
</organism>
<reference evidence="1 2" key="1">
    <citation type="submission" date="2021-06" db="EMBL/GenBank/DDBJ databases">
        <authorList>
            <person name="Palmer J.M."/>
        </authorList>
    </citation>
    <scope>NUCLEOTIDE SEQUENCE [LARGE SCALE GENOMIC DNA]</scope>
    <source>
        <strain evidence="1 2">XR_2019</strain>
        <tissue evidence="1">Muscle</tissue>
    </source>
</reference>
<accession>A0ABV0VMP7</accession>
<gene>
    <name evidence="1" type="ORF">XENORESO_019681</name>
</gene>
<dbReference type="Proteomes" id="UP001444071">
    <property type="component" value="Unassembled WGS sequence"/>
</dbReference>
<keyword evidence="2" id="KW-1185">Reference proteome</keyword>
<dbReference type="EMBL" id="JAHRIM010000742">
    <property type="protein sequence ID" value="MEQ2258446.1"/>
    <property type="molecule type" value="Genomic_DNA"/>
</dbReference>